<keyword evidence="2" id="KW-1185">Reference proteome</keyword>
<dbReference type="InterPro" id="IPR027417">
    <property type="entry name" value="P-loop_NTPase"/>
</dbReference>
<name>A0A6J5DFK6_9BURK</name>
<dbReference type="Gene3D" id="3.40.50.300">
    <property type="entry name" value="P-loop containing nucleotide triphosphate hydrolases"/>
    <property type="match status" value="1"/>
</dbReference>
<gene>
    <name evidence="1" type="ORF">LMG29739_01652</name>
</gene>
<accession>A0A6J5DFK6</accession>
<evidence type="ECO:0000313" key="2">
    <source>
        <dbReference type="Proteomes" id="UP000494329"/>
    </source>
</evidence>
<sequence>MVKMKNGDLREMRNATDLESIVRTIGHGLIAFDGCTSVGKTTLMKKLAGRLKCPAIDLDPYLNRQRGEFVNELRLPEVASAIEQAHQQSPIALIAGICMREVLDRLQLTAAVHIYVQLNSPMGIPSNLNIMDREDGHQIDDTYGKLLSETDWEIAAYHERYRPRSNADVIYVRTSGD</sequence>
<dbReference type="AlphaFoldDB" id="A0A6J5DFK6"/>
<evidence type="ECO:0000313" key="1">
    <source>
        <dbReference type="EMBL" id="CAB3753049.1"/>
    </source>
</evidence>
<reference evidence="1 2" key="1">
    <citation type="submission" date="2020-04" db="EMBL/GenBank/DDBJ databases">
        <authorList>
            <person name="De Canck E."/>
        </authorList>
    </citation>
    <scope>NUCLEOTIDE SEQUENCE [LARGE SCALE GENOMIC DNA]</scope>
    <source>
        <strain evidence="1 2">LMG 29739</strain>
    </source>
</reference>
<protein>
    <submittedName>
        <fullName evidence="1">Uncharacterized protein</fullName>
    </submittedName>
</protein>
<proteinExistence type="predicted"/>
<organism evidence="1 2">
    <name type="scientific">Paraburkholderia solisilvae</name>
    <dbReference type="NCBI Taxonomy" id="624376"/>
    <lineage>
        <taxon>Bacteria</taxon>
        <taxon>Pseudomonadati</taxon>
        <taxon>Pseudomonadota</taxon>
        <taxon>Betaproteobacteria</taxon>
        <taxon>Burkholderiales</taxon>
        <taxon>Burkholderiaceae</taxon>
        <taxon>Paraburkholderia</taxon>
    </lineage>
</organism>
<dbReference type="Proteomes" id="UP000494329">
    <property type="component" value="Unassembled WGS sequence"/>
</dbReference>
<dbReference type="EMBL" id="CADIKF010000009">
    <property type="protein sequence ID" value="CAB3753049.1"/>
    <property type="molecule type" value="Genomic_DNA"/>
</dbReference>
<dbReference type="SUPFAM" id="SSF52540">
    <property type="entry name" value="P-loop containing nucleoside triphosphate hydrolases"/>
    <property type="match status" value="1"/>
</dbReference>